<dbReference type="CDD" id="cd17321">
    <property type="entry name" value="MFS_MMR_MDR_like"/>
    <property type="match status" value="1"/>
</dbReference>
<accession>A0ABQ3UDJ9</accession>
<evidence type="ECO:0000256" key="1">
    <source>
        <dbReference type="ARBA" id="ARBA00004651"/>
    </source>
</evidence>
<keyword evidence="10" id="KW-1185">Reference proteome</keyword>
<feature type="transmembrane region" description="Helical" evidence="7">
    <location>
        <begin position="123"/>
        <end position="144"/>
    </location>
</feature>
<evidence type="ECO:0000259" key="8">
    <source>
        <dbReference type="PROSITE" id="PS50850"/>
    </source>
</evidence>
<evidence type="ECO:0000256" key="2">
    <source>
        <dbReference type="ARBA" id="ARBA00022692"/>
    </source>
</evidence>
<comment type="subcellular location">
    <subcellularLocation>
        <location evidence="1">Cell membrane</location>
        <topology evidence="1">Multi-pass membrane protein</topology>
    </subcellularLocation>
</comment>
<keyword evidence="3 7" id="KW-1133">Transmembrane helix</keyword>
<feature type="region of interest" description="Disordered" evidence="6">
    <location>
        <begin position="518"/>
        <end position="537"/>
    </location>
</feature>
<feature type="transmembrane region" description="Helical" evidence="7">
    <location>
        <begin position="286"/>
        <end position="311"/>
    </location>
</feature>
<evidence type="ECO:0000256" key="4">
    <source>
        <dbReference type="ARBA" id="ARBA00023136"/>
    </source>
</evidence>
<keyword evidence="4 7" id="KW-0472">Membrane</keyword>
<dbReference type="EMBL" id="BNEK01000005">
    <property type="protein sequence ID" value="GHJ33496.1"/>
    <property type="molecule type" value="Genomic_DNA"/>
</dbReference>
<dbReference type="SUPFAM" id="SSF103473">
    <property type="entry name" value="MFS general substrate transporter"/>
    <property type="match status" value="1"/>
</dbReference>
<dbReference type="InterPro" id="IPR020846">
    <property type="entry name" value="MFS_dom"/>
</dbReference>
<organism evidence="9 10">
    <name type="scientific">Streptomyces hygroscopicus</name>
    <dbReference type="NCBI Taxonomy" id="1912"/>
    <lineage>
        <taxon>Bacteria</taxon>
        <taxon>Bacillati</taxon>
        <taxon>Actinomycetota</taxon>
        <taxon>Actinomycetes</taxon>
        <taxon>Kitasatosporales</taxon>
        <taxon>Streptomycetaceae</taxon>
        <taxon>Streptomyces</taxon>
        <taxon>Streptomyces violaceusniger group</taxon>
    </lineage>
</organism>
<feature type="transmembrane region" description="Helical" evidence="7">
    <location>
        <begin position="376"/>
        <end position="399"/>
    </location>
</feature>
<evidence type="ECO:0000256" key="3">
    <source>
        <dbReference type="ARBA" id="ARBA00022989"/>
    </source>
</evidence>
<dbReference type="InterPro" id="IPR036259">
    <property type="entry name" value="MFS_trans_sf"/>
</dbReference>
<feature type="transmembrane region" description="Helical" evidence="7">
    <location>
        <begin position="243"/>
        <end position="265"/>
    </location>
</feature>
<protein>
    <submittedName>
        <fullName evidence="9">MFS transporter</fullName>
    </submittedName>
</protein>
<feature type="transmembrane region" description="Helical" evidence="7">
    <location>
        <begin position="70"/>
        <end position="90"/>
    </location>
</feature>
<evidence type="ECO:0000256" key="5">
    <source>
        <dbReference type="ARBA" id="ARBA00023251"/>
    </source>
</evidence>
<evidence type="ECO:0000313" key="10">
    <source>
        <dbReference type="Proteomes" id="UP001054854"/>
    </source>
</evidence>
<keyword evidence="2 7" id="KW-0812">Transmembrane</keyword>
<dbReference type="Gene3D" id="1.20.1720.10">
    <property type="entry name" value="Multidrug resistance protein D"/>
    <property type="match status" value="1"/>
</dbReference>
<feature type="transmembrane region" description="Helical" evidence="7">
    <location>
        <begin position="156"/>
        <end position="177"/>
    </location>
</feature>
<name>A0ABQ3UDJ9_STRHY</name>
<evidence type="ECO:0000313" key="9">
    <source>
        <dbReference type="EMBL" id="GHJ33496.1"/>
    </source>
</evidence>
<feature type="transmembrane region" description="Helical" evidence="7">
    <location>
        <begin position="183"/>
        <end position="207"/>
    </location>
</feature>
<feature type="transmembrane region" description="Helical" evidence="7">
    <location>
        <begin position="489"/>
        <end position="512"/>
    </location>
</feature>
<sequence length="537" mass="54163">MSHRPTAPAAPAGGGQDDGAAVPARQWWAVAVAVLAQTLVLLDNTVLNVAMETLADPVRGLGASSADLAWANASYSLVFAAGSFTGGALADRYGPRRILVAGLVLLAAASVLAAFSPGATELIVTRGCMGAGGALITPATLAIVTRGTAPARRTRAIAVWASAGGAAVALGPVVGGALLTRFWWGSVFLVNLPVAAVCLAGAGLLVPELRYAERRVLDPSALALSVLGLGLVVYGVIRGGRPAGWTSPAALLSIAAGLALLAVLVMTQRRRETPGFDVRLFTEARFAGGSVTLLLLFCGLAGQLFSCAFYLQGVHGLSALAAGGVMAAAAGGIVLGNQVSPALSRLLTVRWCAVAGILLAGGTFGGFVFFTADTPVAWIAGNLFAQGAGIGLVVAPMTAEMMAALPQRYTGAGAAVAAATRPVGSTLGVAVLGSVLATAYRGTIRPALDGLAPGPRERALDSAEATRAVARTLDRPDLLAAADRAYLRAMYVTAAWTALLSLAGAVLVIGYFRPRPSKTEAGSGYGSAPPADRAHRG</sequence>
<evidence type="ECO:0000256" key="6">
    <source>
        <dbReference type="SAM" id="MobiDB-lite"/>
    </source>
</evidence>
<dbReference type="Pfam" id="PF07690">
    <property type="entry name" value="MFS_1"/>
    <property type="match status" value="1"/>
</dbReference>
<proteinExistence type="predicted"/>
<dbReference type="Proteomes" id="UP001054854">
    <property type="component" value="Unassembled WGS sequence"/>
</dbReference>
<dbReference type="PANTHER" id="PTHR42718:SF42">
    <property type="entry name" value="EXPORT PROTEIN"/>
    <property type="match status" value="1"/>
</dbReference>
<dbReference type="PANTHER" id="PTHR42718">
    <property type="entry name" value="MAJOR FACILITATOR SUPERFAMILY MULTIDRUG TRANSPORTER MFSC"/>
    <property type="match status" value="1"/>
</dbReference>
<dbReference type="RefSeq" id="WP_236259479.1">
    <property type="nucleotide sequence ID" value="NZ_BNEK01000005.1"/>
</dbReference>
<dbReference type="PROSITE" id="PS50850">
    <property type="entry name" value="MFS"/>
    <property type="match status" value="1"/>
</dbReference>
<comment type="caution">
    <text evidence="9">The sequence shown here is derived from an EMBL/GenBank/DDBJ whole genome shotgun (WGS) entry which is preliminary data.</text>
</comment>
<feature type="transmembrane region" description="Helical" evidence="7">
    <location>
        <begin position="317"/>
        <end position="336"/>
    </location>
</feature>
<feature type="transmembrane region" description="Helical" evidence="7">
    <location>
        <begin position="97"/>
        <end position="117"/>
    </location>
</feature>
<feature type="transmembrane region" description="Helical" evidence="7">
    <location>
        <begin position="219"/>
        <end position="237"/>
    </location>
</feature>
<reference evidence="9" key="1">
    <citation type="submission" date="2024-05" db="EMBL/GenBank/DDBJ databases">
        <title>Whole genome shotgun sequence of Streptomyces hygroscopicus NBRC 113678.</title>
        <authorList>
            <person name="Komaki H."/>
            <person name="Tamura T."/>
        </authorList>
    </citation>
    <scope>NUCLEOTIDE SEQUENCE</scope>
    <source>
        <strain evidence="9">N11-34</strain>
    </source>
</reference>
<feature type="transmembrane region" description="Helical" evidence="7">
    <location>
        <begin position="348"/>
        <end position="370"/>
    </location>
</feature>
<gene>
    <name evidence="9" type="ORF">TPA0910_79290</name>
</gene>
<dbReference type="Gene3D" id="1.20.1250.20">
    <property type="entry name" value="MFS general substrate transporter like domains"/>
    <property type="match status" value="1"/>
</dbReference>
<evidence type="ECO:0000256" key="7">
    <source>
        <dbReference type="SAM" id="Phobius"/>
    </source>
</evidence>
<dbReference type="InterPro" id="IPR011701">
    <property type="entry name" value="MFS"/>
</dbReference>
<keyword evidence="5" id="KW-0046">Antibiotic resistance</keyword>
<feature type="domain" description="Major facilitator superfamily (MFS) profile" evidence="8">
    <location>
        <begin position="29"/>
        <end position="513"/>
    </location>
</feature>